<name>A0A6P3XID6_DINQU</name>
<protein>
    <submittedName>
        <fullName evidence="2">Uncharacterized protein LOC106746297</fullName>
    </submittedName>
</protein>
<gene>
    <name evidence="2" type="primary">LOC106746297</name>
</gene>
<dbReference type="GeneID" id="106746297"/>
<dbReference type="RefSeq" id="XP_014478225.1">
    <property type="nucleotide sequence ID" value="XM_014622739.1"/>
</dbReference>
<sequence>MQVSCLRNTGDAVTCALAIYCKSNGRDVIYGSSTVVINFIKRNNCDKHAKCDTSSSAFLSSFEGRPFRKKDPRTRVAQGVLSDLGGNSSSPPLLGYPTTKQQRVGAAYALERDLTDILRPHRGCSSGGCECDVGESGSGRTGSTRGSGCGRMCQAILSSRCLGKRRNNKLRTIAH</sequence>
<keyword evidence="1" id="KW-1185">Reference proteome</keyword>
<dbReference type="AlphaFoldDB" id="A0A6P3XID6"/>
<proteinExistence type="predicted"/>
<evidence type="ECO:0000313" key="2">
    <source>
        <dbReference type="RefSeq" id="XP_014478225.1"/>
    </source>
</evidence>
<evidence type="ECO:0000313" key="1">
    <source>
        <dbReference type="Proteomes" id="UP000515204"/>
    </source>
</evidence>
<dbReference type="Proteomes" id="UP000515204">
    <property type="component" value="Unplaced"/>
</dbReference>
<organism evidence="1 2">
    <name type="scientific">Dinoponera quadriceps</name>
    <name type="common">South American ant</name>
    <dbReference type="NCBI Taxonomy" id="609295"/>
    <lineage>
        <taxon>Eukaryota</taxon>
        <taxon>Metazoa</taxon>
        <taxon>Ecdysozoa</taxon>
        <taxon>Arthropoda</taxon>
        <taxon>Hexapoda</taxon>
        <taxon>Insecta</taxon>
        <taxon>Pterygota</taxon>
        <taxon>Neoptera</taxon>
        <taxon>Endopterygota</taxon>
        <taxon>Hymenoptera</taxon>
        <taxon>Apocrita</taxon>
        <taxon>Aculeata</taxon>
        <taxon>Formicoidea</taxon>
        <taxon>Formicidae</taxon>
        <taxon>Ponerinae</taxon>
        <taxon>Ponerini</taxon>
        <taxon>Dinoponera</taxon>
    </lineage>
</organism>
<reference evidence="2" key="1">
    <citation type="submission" date="2025-08" db="UniProtKB">
        <authorList>
            <consortium name="RefSeq"/>
        </authorList>
    </citation>
    <scope>IDENTIFICATION</scope>
</reference>
<dbReference type="KEGG" id="dqu:106746297"/>
<accession>A0A6P3XID6</accession>